<dbReference type="EMBL" id="RKHQ01000001">
    <property type="protein sequence ID" value="ROR97303.1"/>
    <property type="molecule type" value="Genomic_DNA"/>
</dbReference>
<sequence>MAESDDVAELHARIARLEERNRELDERNRRLETESASATRPVPAPAAQPTPTASSPMSPASSTTPPTTSRGRVRGAVAAVLLVVSVLLAPVATLGTWARVQLVDTDRFVETFAPLVEDPGVQDLIVAEVSRAVEEGIDLAGIAADLESGILELGLPPRAQQAAGLLVAPAVEGVRSLITSTVERVVTSPRFARVWTVALEQTHARAVAVLRGDDGRLLALEGDQLSLQLGVVVAEVRAVLIEQGFAFAERIPEVDRSIPIVTSQSLGAVASGYRLAVAVGWWLPFVVLGLLALGLALARDRRRGLARTGAGYTVALALLAVGLALARRLLVRELGEVGVPVAAGRAMVDQVSAVLVAAVTALLLLSVLVAVGAWLLGDSRPATAARSLGTRASGAVRAAMDRGGLDPRGVGRLVERGRGAIVAVTVVVGVGAVLLGRPVTPGRVLGSLAGVLVVLALVEIVRRPVPVPVTDPGPAADPVA</sequence>
<keyword evidence="2" id="KW-0812">Transmembrane</keyword>
<feature type="transmembrane region" description="Helical" evidence="2">
    <location>
        <begin position="279"/>
        <end position="298"/>
    </location>
</feature>
<dbReference type="AlphaFoldDB" id="A0A3N2DC21"/>
<name>A0A3N2DC21_9MICO</name>
<comment type="caution">
    <text evidence="3">The sequence shown here is derived from an EMBL/GenBank/DDBJ whole genome shotgun (WGS) entry which is preliminary data.</text>
</comment>
<feature type="transmembrane region" description="Helical" evidence="2">
    <location>
        <begin position="76"/>
        <end position="98"/>
    </location>
</feature>
<gene>
    <name evidence="3" type="ORF">EDD28_1900</name>
</gene>
<reference evidence="3 4" key="1">
    <citation type="submission" date="2018-11" db="EMBL/GenBank/DDBJ databases">
        <title>Sequencing the genomes of 1000 actinobacteria strains.</title>
        <authorList>
            <person name="Klenk H.-P."/>
        </authorList>
    </citation>
    <scope>NUCLEOTIDE SEQUENCE [LARGE SCALE GENOMIC DNA]</scope>
    <source>
        <strain evidence="3 4">DSM 13521</strain>
    </source>
</reference>
<dbReference type="Proteomes" id="UP000275356">
    <property type="component" value="Unassembled WGS sequence"/>
</dbReference>
<protein>
    <submittedName>
        <fullName evidence="3">Uncharacterized protein</fullName>
    </submittedName>
</protein>
<feature type="region of interest" description="Disordered" evidence="1">
    <location>
        <begin position="16"/>
        <end position="71"/>
    </location>
</feature>
<keyword evidence="2" id="KW-0472">Membrane</keyword>
<organism evidence="3 4">
    <name type="scientific">Salana multivorans</name>
    <dbReference type="NCBI Taxonomy" id="120377"/>
    <lineage>
        <taxon>Bacteria</taxon>
        <taxon>Bacillati</taxon>
        <taxon>Actinomycetota</taxon>
        <taxon>Actinomycetes</taxon>
        <taxon>Micrococcales</taxon>
        <taxon>Beutenbergiaceae</taxon>
        <taxon>Salana</taxon>
    </lineage>
</organism>
<keyword evidence="4" id="KW-1185">Reference proteome</keyword>
<feature type="transmembrane region" description="Helical" evidence="2">
    <location>
        <begin position="442"/>
        <end position="461"/>
    </location>
</feature>
<proteinExistence type="predicted"/>
<feature type="transmembrane region" description="Helical" evidence="2">
    <location>
        <begin position="310"/>
        <end position="331"/>
    </location>
</feature>
<feature type="transmembrane region" description="Helical" evidence="2">
    <location>
        <begin position="417"/>
        <end position="436"/>
    </location>
</feature>
<keyword evidence="2" id="KW-1133">Transmembrane helix</keyword>
<evidence type="ECO:0000313" key="4">
    <source>
        <dbReference type="Proteomes" id="UP000275356"/>
    </source>
</evidence>
<accession>A0A3N2DC21</accession>
<feature type="compositionally biased region" description="Low complexity" evidence="1">
    <location>
        <begin position="49"/>
        <end position="69"/>
    </location>
</feature>
<dbReference type="RefSeq" id="WP_123739369.1">
    <property type="nucleotide sequence ID" value="NZ_RKHQ01000001.1"/>
</dbReference>
<feature type="compositionally biased region" description="Basic and acidic residues" evidence="1">
    <location>
        <begin position="16"/>
        <end position="33"/>
    </location>
</feature>
<evidence type="ECO:0000313" key="3">
    <source>
        <dbReference type="EMBL" id="ROR97303.1"/>
    </source>
</evidence>
<dbReference type="OrthoDB" id="4350291at2"/>
<evidence type="ECO:0000256" key="1">
    <source>
        <dbReference type="SAM" id="MobiDB-lite"/>
    </source>
</evidence>
<evidence type="ECO:0000256" key="2">
    <source>
        <dbReference type="SAM" id="Phobius"/>
    </source>
</evidence>
<feature type="transmembrane region" description="Helical" evidence="2">
    <location>
        <begin position="351"/>
        <end position="376"/>
    </location>
</feature>